<comment type="caution">
    <text evidence="1">The sequence shown here is derived from an EMBL/GenBank/DDBJ whole genome shotgun (WGS) entry which is preliminary data.</text>
</comment>
<reference evidence="1" key="1">
    <citation type="submission" date="2023-07" db="EMBL/GenBank/DDBJ databases">
        <title>draft genome sequence of fig (Ficus carica).</title>
        <authorList>
            <person name="Takahashi T."/>
            <person name="Nishimura K."/>
        </authorList>
    </citation>
    <scope>NUCLEOTIDE SEQUENCE</scope>
</reference>
<dbReference type="EMBL" id="BTGU01000002">
    <property type="protein sequence ID" value="GMN29416.1"/>
    <property type="molecule type" value="Genomic_DNA"/>
</dbReference>
<dbReference type="Proteomes" id="UP001187192">
    <property type="component" value="Unassembled WGS sequence"/>
</dbReference>
<proteinExistence type="predicted"/>
<evidence type="ECO:0000313" key="1">
    <source>
        <dbReference type="EMBL" id="GMN29416.1"/>
    </source>
</evidence>
<dbReference type="AlphaFoldDB" id="A0AA87ZMP5"/>
<organism evidence="1 2">
    <name type="scientific">Ficus carica</name>
    <name type="common">Common fig</name>
    <dbReference type="NCBI Taxonomy" id="3494"/>
    <lineage>
        <taxon>Eukaryota</taxon>
        <taxon>Viridiplantae</taxon>
        <taxon>Streptophyta</taxon>
        <taxon>Embryophyta</taxon>
        <taxon>Tracheophyta</taxon>
        <taxon>Spermatophyta</taxon>
        <taxon>Magnoliopsida</taxon>
        <taxon>eudicotyledons</taxon>
        <taxon>Gunneridae</taxon>
        <taxon>Pentapetalae</taxon>
        <taxon>rosids</taxon>
        <taxon>fabids</taxon>
        <taxon>Rosales</taxon>
        <taxon>Moraceae</taxon>
        <taxon>Ficeae</taxon>
        <taxon>Ficus</taxon>
    </lineage>
</organism>
<accession>A0AA87ZMP5</accession>
<name>A0AA87ZMP5_FICCA</name>
<evidence type="ECO:0000313" key="2">
    <source>
        <dbReference type="Proteomes" id="UP001187192"/>
    </source>
</evidence>
<gene>
    <name evidence="1" type="ORF">TIFTF001_002426</name>
</gene>
<keyword evidence="2" id="KW-1185">Reference proteome</keyword>
<protein>
    <submittedName>
        <fullName evidence="1">Uncharacterized protein</fullName>
    </submittedName>
</protein>
<sequence length="147" mass="16375">MEGEALACLLAIQLMQNTGTCSVCFGTRRTGNVAAHKLARWAISSSCLQLPSPLEIIAHCRCGTRQDPACLLANMTLSFGMVGRRTHDSSCGFERSRAYDMYLEVKVQVCTIARISLQSHAHTGNPRYDPDNLLHQCKRHWISEDDH</sequence>